<evidence type="ECO:0000259" key="1">
    <source>
        <dbReference type="Pfam" id="PF13115"/>
    </source>
</evidence>
<dbReference type="Pfam" id="PF13115">
    <property type="entry name" value="YtkA"/>
    <property type="match status" value="1"/>
</dbReference>
<protein>
    <submittedName>
        <fullName evidence="2">FixH family protein</fullName>
    </submittedName>
</protein>
<comment type="caution">
    <text evidence="2">The sequence shown here is derived from an EMBL/GenBank/DDBJ whole genome shotgun (WGS) entry which is preliminary data.</text>
</comment>
<dbReference type="InterPro" id="IPR032693">
    <property type="entry name" value="YtkA-like_dom"/>
</dbReference>
<gene>
    <name evidence="2" type="ORF">FV139_15150</name>
</gene>
<evidence type="ECO:0000313" key="3">
    <source>
        <dbReference type="Proteomes" id="UP000321039"/>
    </source>
</evidence>
<feature type="domain" description="YtkA-like" evidence="1">
    <location>
        <begin position="47"/>
        <end position="125"/>
    </location>
</feature>
<proteinExistence type="predicted"/>
<dbReference type="RefSeq" id="WP_148069299.1">
    <property type="nucleotide sequence ID" value="NZ_VRZA01000005.1"/>
</dbReference>
<keyword evidence="3" id="KW-1185">Reference proteome</keyword>
<reference evidence="2 3" key="1">
    <citation type="submission" date="2019-08" db="EMBL/GenBank/DDBJ databases">
        <title>Parahaliea maris sp. nov., isolated from the surface seawater.</title>
        <authorList>
            <person name="Liu Y."/>
        </authorList>
    </citation>
    <scope>NUCLEOTIDE SEQUENCE [LARGE SCALE GENOMIC DNA]</scope>
    <source>
        <strain evidence="2 3">HSLHS9</strain>
    </source>
</reference>
<organism evidence="2 3">
    <name type="scientific">Parahaliea maris</name>
    <dbReference type="NCBI Taxonomy" id="2716870"/>
    <lineage>
        <taxon>Bacteria</taxon>
        <taxon>Pseudomonadati</taxon>
        <taxon>Pseudomonadota</taxon>
        <taxon>Gammaproteobacteria</taxon>
        <taxon>Cellvibrionales</taxon>
        <taxon>Halieaceae</taxon>
        <taxon>Parahaliea</taxon>
    </lineage>
</organism>
<accession>A0A5C8ZWW6</accession>
<dbReference type="AlphaFoldDB" id="A0A5C8ZWW6"/>
<name>A0A5C8ZWW6_9GAMM</name>
<evidence type="ECO:0000313" key="2">
    <source>
        <dbReference type="EMBL" id="TXS92060.1"/>
    </source>
</evidence>
<sequence length="142" mass="15452">MLKRSMSWLTLAVLFAVPMLVAVRLWAEPLPATTAVAAFTSAQGYFRVTYTSEPIVINRMHSWQLQLEDAEGRPVTGAVIAVDGGMPAHNHGLPTRPQVIEAAGAGDYRIDGLRFHMPGNWEVRLQITAGALSDEVVITLSL</sequence>
<dbReference type="EMBL" id="VRZA01000005">
    <property type="protein sequence ID" value="TXS92060.1"/>
    <property type="molecule type" value="Genomic_DNA"/>
</dbReference>
<dbReference type="Proteomes" id="UP000321039">
    <property type="component" value="Unassembled WGS sequence"/>
</dbReference>